<dbReference type="GO" id="GO:0009847">
    <property type="term" value="P:spore germination"/>
    <property type="evidence" value="ECO:0007669"/>
    <property type="project" value="InterPro"/>
</dbReference>
<feature type="domain" description="Spore germination GerAC-like C-terminal" evidence="8">
    <location>
        <begin position="223"/>
        <end position="388"/>
    </location>
</feature>
<sequence>MASIIQKIGIASLLFTCLTGCWNRTEINDLSVVLAMGIDLTEQGNYEITVQVADPSQMSKNRGSERSPSIVFSSSAPTLFEALRKITTNAPRRMYIAHLRILILNDAIARKGIRETLDFLFRDHEIRPDFYMAVARGFKAKEILSIVTPMETLTAMDLYRSLKMSEKVWAPTAAVNVTDMIQRLTKDGWDPVLTGVTIVGDVKKGESSDNVKQPASLAEYKYTGIGLFRDERLVGWLNEQDSKGYSYITNKVSNTVGRVKCPDSDKLFLVEVHEAKTKYEPRVENGKPVMHLKVRIQANLGEVHCKADLTDENVIKQMEQLAKKQLEKIIMSSIASSQSKGTDVYGFGEAFHRKYPKLWRSWQQDWHDIFQNELKTDVSIDYTIRYFGKLTSPMHETIEEQRRR</sequence>
<dbReference type="GO" id="GO:0016020">
    <property type="term" value="C:membrane"/>
    <property type="evidence" value="ECO:0007669"/>
    <property type="project" value="UniProtKB-SubCell"/>
</dbReference>
<dbReference type="RefSeq" id="WP_129438824.1">
    <property type="nucleotide sequence ID" value="NZ_CP035492.1"/>
</dbReference>
<dbReference type="PANTHER" id="PTHR35789:SF1">
    <property type="entry name" value="SPORE GERMINATION PROTEIN B3"/>
    <property type="match status" value="1"/>
</dbReference>
<keyword evidence="4" id="KW-0732">Signal</keyword>
<evidence type="ECO:0000256" key="3">
    <source>
        <dbReference type="ARBA" id="ARBA00022544"/>
    </source>
</evidence>
<dbReference type="Gene3D" id="3.30.300.210">
    <property type="entry name" value="Nutrient germinant receptor protein C, domain 3"/>
    <property type="match status" value="1"/>
</dbReference>
<proteinExistence type="inferred from homology"/>
<dbReference type="OrthoDB" id="9816067at2"/>
<keyword evidence="5" id="KW-0472">Membrane</keyword>
<dbReference type="InterPro" id="IPR057336">
    <property type="entry name" value="GerAC_N"/>
</dbReference>
<organism evidence="10 11">
    <name type="scientific">Paenibacillus protaetiae</name>
    <dbReference type="NCBI Taxonomy" id="2509456"/>
    <lineage>
        <taxon>Bacteria</taxon>
        <taxon>Bacillati</taxon>
        <taxon>Bacillota</taxon>
        <taxon>Bacilli</taxon>
        <taxon>Bacillales</taxon>
        <taxon>Paenibacillaceae</taxon>
        <taxon>Paenibacillus</taxon>
    </lineage>
</organism>
<keyword evidence="7" id="KW-0449">Lipoprotein</keyword>
<comment type="similarity">
    <text evidence="2">Belongs to the GerABKC lipoprotein family.</text>
</comment>
<dbReference type="InterPro" id="IPR046953">
    <property type="entry name" value="Spore_GerAC-like_C"/>
</dbReference>
<evidence type="ECO:0000256" key="7">
    <source>
        <dbReference type="ARBA" id="ARBA00023288"/>
    </source>
</evidence>
<keyword evidence="6" id="KW-0564">Palmitate</keyword>
<evidence type="ECO:0000313" key="10">
    <source>
        <dbReference type="EMBL" id="QAY65858.1"/>
    </source>
</evidence>
<feature type="domain" description="Spore germination protein N-terminal" evidence="9">
    <location>
        <begin position="24"/>
        <end position="197"/>
    </location>
</feature>
<accession>A0A4P6F637</accession>
<evidence type="ECO:0000256" key="2">
    <source>
        <dbReference type="ARBA" id="ARBA00007886"/>
    </source>
</evidence>
<comment type="subcellular location">
    <subcellularLocation>
        <location evidence="1">Membrane</location>
        <topology evidence="1">Lipid-anchor</topology>
    </subcellularLocation>
</comment>
<evidence type="ECO:0000256" key="4">
    <source>
        <dbReference type="ARBA" id="ARBA00022729"/>
    </source>
</evidence>
<dbReference type="AlphaFoldDB" id="A0A4P6F637"/>
<evidence type="ECO:0000256" key="1">
    <source>
        <dbReference type="ARBA" id="ARBA00004635"/>
    </source>
</evidence>
<dbReference type="InterPro" id="IPR008844">
    <property type="entry name" value="Spore_GerAC-like"/>
</dbReference>
<evidence type="ECO:0000256" key="5">
    <source>
        <dbReference type="ARBA" id="ARBA00023136"/>
    </source>
</evidence>
<reference evidence="10 11" key="1">
    <citation type="submission" date="2019-01" db="EMBL/GenBank/DDBJ databases">
        <title>Genome sequencing of strain FW100M-2.</title>
        <authorList>
            <person name="Heo J."/>
            <person name="Kim S.-J."/>
            <person name="Kim J.-S."/>
            <person name="Hong S.-B."/>
            <person name="Kwon S.-W."/>
        </authorList>
    </citation>
    <scope>NUCLEOTIDE SEQUENCE [LARGE SCALE GENOMIC DNA]</scope>
    <source>
        <strain evidence="10 11">FW100M-2</strain>
    </source>
</reference>
<evidence type="ECO:0000313" key="11">
    <source>
        <dbReference type="Proteomes" id="UP000293568"/>
    </source>
</evidence>
<evidence type="ECO:0000256" key="6">
    <source>
        <dbReference type="ARBA" id="ARBA00023139"/>
    </source>
</evidence>
<dbReference type="InterPro" id="IPR038501">
    <property type="entry name" value="Spore_GerAC_C_sf"/>
</dbReference>
<dbReference type="Pfam" id="PF25198">
    <property type="entry name" value="Spore_GerAC_N"/>
    <property type="match status" value="1"/>
</dbReference>
<name>A0A4P6F637_9BACL</name>
<dbReference type="KEGG" id="pprt:ET464_05145"/>
<keyword evidence="3" id="KW-0309">Germination</keyword>
<evidence type="ECO:0000259" key="9">
    <source>
        <dbReference type="Pfam" id="PF25198"/>
    </source>
</evidence>
<gene>
    <name evidence="10" type="ORF">ET464_05145</name>
</gene>
<dbReference type="EMBL" id="CP035492">
    <property type="protein sequence ID" value="QAY65858.1"/>
    <property type="molecule type" value="Genomic_DNA"/>
</dbReference>
<protein>
    <submittedName>
        <fullName evidence="10">Ger(X)C family spore germination protein</fullName>
    </submittedName>
</protein>
<dbReference type="Gene3D" id="6.20.190.10">
    <property type="entry name" value="Nutrient germinant receptor protein C, domain 1"/>
    <property type="match status" value="1"/>
</dbReference>
<keyword evidence="11" id="KW-1185">Reference proteome</keyword>
<dbReference type="NCBIfam" id="TIGR02887">
    <property type="entry name" value="spore_ger_x_C"/>
    <property type="match status" value="1"/>
</dbReference>
<dbReference type="Pfam" id="PF05504">
    <property type="entry name" value="Spore_GerAC"/>
    <property type="match status" value="1"/>
</dbReference>
<evidence type="ECO:0000259" key="8">
    <source>
        <dbReference type="Pfam" id="PF05504"/>
    </source>
</evidence>
<dbReference type="PANTHER" id="PTHR35789">
    <property type="entry name" value="SPORE GERMINATION PROTEIN B3"/>
    <property type="match status" value="1"/>
</dbReference>
<dbReference type="Proteomes" id="UP000293568">
    <property type="component" value="Chromosome"/>
</dbReference>